<dbReference type="InterPro" id="IPR046348">
    <property type="entry name" value="SIS_dom_sf"/>
</dbReference>
<dbReference type="PANTHER" id="PTHR30514">
    <property type="entry name" value="GLUCOKINASE"/>
    <property type="match status" value="1"/>
</dbReference>
<dbReference type="InterPro" id="IPR036388">
    <property type="entry name" value="WH-like_DNA-bd_sf"/>
</dbReference>
<dbReference type="InterPro" id="IPR047640">
    <property type="entry name" value="RpiR-like"/>
</dbReference>
<organism evidence="2 3">
    <name type="scientific">Actinophytocola gossypii</name>
    <dbReference type="NCBI Taxonomy" id="2812003"/>
    <lineage>
        <taxon>Bacteria</taxon>
        <taxon>Bacillati</taxon>
        <taxon>Actinomycetota</taxon>
        <taxon>Actinomycetes</taxon>
        <taxon>Pseudonocardiales</taxon>
        <taxon>Pseudonocardiaceae</taxon>
    </lineage>
</organism>
<proteinExistence type="predicted"/>
<dbReference type="SUPFAM" id="SSF46689">
    <property type="entry name" value="Homeodomain-like"/>
    <property type="match status" value="1"/>
</dbReference>
<name>A0ABT2J1W2_9PSEU</name>
<reference evidence="2 3" key="1">
    <citation type="submission" date="2021-02" db="EMBL/GenBank/DDBJ databases">
        <title>Actinophytocola xerophila sp. nov., isolated from soil of cotton cropping field.</title>
        <authorList>
            <person name="Huang R."/>
            <person name="Chen X."/>
            <person name="Ge X."/>
            <person name="Liu W."/>
        </authorList>
    </citation>
    <scope>NUCLEOTIDE SEQUENCE [LARGE SCALE GENOMIC DNA]</scope>
    <source>
        <strain evidence="2 3">S1-96</strain>
    </source>
</reference>
<dbReference type="PANTHER" id="PTHR30514:SF18">
    <property type="entry name" value="RPIR-FAMILY TRANSCRIPTIONAL REGULATOR"/>
    <property type="match status" value="1"/>
</dbReference>
<evidence type="ECO:0000313" key="3">
    <source>
        <dbReference type="Proteomes" id="UP001156441"/>
    </source>
</evidence>
<dbReference type="RefSeq" id="WP_260189196.1">
    <property type="nucleotide sequence ID" value="NZ_JAFFZE010000004.1"/>
</dbReference>
<keyword evidence="3" id="KW-1185">Reference proteome</keyword>
<dbReference type="EMBL" id="JAFFZE010000004">
    <property type="protein sequence ID" value="MCT2581837.1"/>
    <property type="molecule type" value="Genomic_DNA"/>
</dbReference>
<accession>A0ABT2J1W2</accession>
<dbReference type="Gene3D" id="1.10.10.10">
    <property type="entry name" value="Winged helix-like DNA-binding domain superfamily/Winged helix DNA-binding domain"/>
    <property type="match status" value="1"/>
</dbReference>
<dbReference type="Proteomes" id="UP001156441">
    <property type="component" value="Unassembled WGS sequence"/>
</dbReference>
<protein>
    <submittedName>
        <fullName evidence="2">MurR/RpiR family transcriptional regulator</fullName>
    </submittedName>
</protein>
<comment type="caution">
    <text evidence="2">The sequence shown here is derived from an EMBL/GenBank/DDBJ whole genome shotgun (WGS) entry which is preliminary data.</text>
</comment>
<feature type="domain" description="HTH rpiR-type" evidence="1">
    <location>
        <begin position="1"/>
        <end position="77"/>
    </location>
</feature>
<dbReference type="InterPro" id="IPR009057">
    <property type="entry name" value="Homeodomain-like_sf"/>
</dbReference>
<gene>
    <name evidence="2" type="ORF">JT362_01725</name>
</gene>
<sequence>MSLRDVARQLDGVLSESSRRALNLLLADPHEMAKLSAAKVAERLGVHETTVIRLARQLGYSGYRQLRDDLNRSAEDDARRDLAALTSADRARSRGETAYTLASLVSDEVAALQRLVRLVPQEQVDALASAIIAAGRTYLFGPPYARSTMEILERRLRRLGVAVVSLPMSGRLLAEHLTALGQNDLVLSFVYRLPSPRLDRINGYAASVRATTAVIADEDGLSYQPRPDHLIVAPRGPRDSQRSQVVPIVLSYALQAALHHLAADRVEDTLLLLDDIAKVVGDDEPSHGA</sequence>
<dbReference type="Gene3D" id="3.40.50.10490">
    <property type="entry name" value="Glucose-6-phosphate isomerase like protein, domain 1"/>
    <property type="match status" value="1"/>
</dbReference>
<evidence type="ECO:0000259" key="1">
    <source>
        <dbReference type="PROSITE" id="PS51071"/>
    </source>
</evidence>
<dbReference type="InterPro" id="IPR000281">
    <property type="entry name" value="HTH_RpiR"/>
</dbReference>
<dbReference type="SUPFAM" id="SSF53697">
    <property type="entry name" value="SIS domain"/>
    <property type="match status" value="1"/>
</dbReference>
<dbReference type="Pfam" id="PF01418">
    <property type="entry name" value="HTH_6"/>
    <property type="match status" value="1"/>
</dbReference>
<dbReference type="PROSITE" id="PS51071">
    <property type="entry name" value="HTH_RPIR"/>
    <property type="match status" value="1"/>
</dbReference>
<evidence type="ECO:0000313" key="2">
    <source>
        <dbReference type="EMBL" id="MCT2581837.1"/>
    </source>
</evidence>